<dbReference type="Gene3D" id="4.10.280.10">
    <property type="entry name" value="Helix-loop-helix DNA-binding domain"/>
    <property type="match status" value="1"/>
</dbReference>
<proteinExistence type="predicted"/>
<name>A0A398BIM2_9BACI</name>
<dbReference type="Proteomes" id="UP000266016">
    <property type="component" value="Unassembled WGS sequence"/>
</dbReference>
<dbReference type="InterPro" id="IPR036638">
    <property type="entry name" value="HLH_DNA-bd_sf"/>
</dbReference>
<dbReference type="Pfam" id="PF09388">
    <property type="entry name" value="SpoOE-like"/>
    <property type="match status" value="1"/>
</dbReference>
<dbReference type="AlphaFoldDB" id="A0A398BIM2"/>
<protein>
    <submittedName>
        <fullName evidence="1">Aspartyl-phosphate phosphatase Spo0E family protein</fullName>
    </submittedName>
</protein>
<organism evidence="1 2">
    <name type="scientific">Peribacillus asahii</name>
    <dbReference type="NCBI Taxonomy" id="228899"/>
    <lineage>
        <taxon>Bacteria</taxon>
        <taxon>Bacillati</taxon>
        <taxon>Bacillota</taxon>
        <taxon>Bacilli</taxon>
        <taxon>Bacillales</taxon>
        <taxon>Bacillaceae</taxon>
        <taxon>Peribacillus</taxon>
    </lineage>
</organism>
<evidence type="ECO:0000313" key="1">
    <source>
        <dbReference type="EMBL" id="RID87590.1"/>
    </source>
</evidence>
<dbReference type="InterPro" id="IPR037208">
    <property type="entry name" value="Spo0E-like_sf"/>
</dbReference>
<dbReference type="EMBL" id="QWVS01000011">
    <property type="protein sequence ID" value="RID87590.1"/>
    <property type="molecule type" value="Genomic_DNA"/>
</dbReference>
<dbReference type="SUPFAM" id="SSF140500">
    <property type="entry name" value="BAS1536-like"/>
    <property type="match status" value="1"/>
</dbReference>
<dbReference type="InterPro" id="IPR018540">
    <property type="entry name" value="Spo0E-like"/>
</dbReference>
<sequence>MKLKKLRSPREVSAEINIKRIEMMELARVYGMNGEPTVRSSQELDLLINEYLILQHHLAVKVKVKVKESLVIGHDCG</sequence>
<comment type="caution">
    <text evidence="1">The sequence shown here is derived from an EMBL/GenBank/DDBJ whole genome shotgun (WGS) entry which is preliminary data.</text>
</comment>
<dbReference type="GO" id="GO:0043937">
    <property type="term" value="P:regulation of sporulation"/>
    <property type="evidence" value="ECO:0007669"/>
    <property type="project" value="InterPro"/>
</dbReference>
<reference evidence="1 2" key="1">
    <citation type="submission" date="2018-08" db="EMBL/GenBank/DDBJ databases">
        <title>Bacillus jemisoniae sp. nov., Bacillus chryseoplanitiae sp. nov., Bacillus resnikiae sp. nov., and Bacillus frankliniae sp. nov., isolated from Viking spacecraft and associated surfaces.</title>
        <authorList>
            <person name="Seuylemezian A."/>
            <person name="Vaishampayan P."/>
        </authorList>
    </citation>
    <scope>NUCLEOTIDE SEQUENCE [LARGE SCALE GENOMIC DNA]</scope>
    <source>
        <strain evidence="1 2">MA001</strain>
    </source>
</reference>
<dbReference type="GO" id="GO:0046983">
    <property type="term" value="F:protein dimerization activity"/>
    <property type="evidence" value="ECO:0007669"/>
    <property type="project" value="InterPro"/>
</dbReference>
<gene>
    <name evidence="1" type="ORF">D1953_05235</name>
</gene>
<dbReference type="RefSeq" id="WP_119116107.1">
    <property type="nucleotide sequence ID" value="NZ_CP026095.1"/>
</dbReference>
<accession>A0A398BIM2</accession>
<evidence type="ECO:0000313" key="2">
    <source>
        <dbReference type="Proteomes" id="UP000266016"/>
    </source>
</evidence>
<keyword evidence="2" id="KW-1185">Reference proteome</keyword>
<dbReference type="OrthoDB" id="2973859at2"/>